<protein>
    <submittedName>
        <fullName evidence="2">Uncharacterized protein</fullName>
    </submittedName>
</protein>
<evidence type="ECO:0000256" key="1">
    <source>
        <dbReference type="SAM" id="MobiDB-lite"/>
    </source>
</evidence>
<feature type="region of interest" description="Disordered" evidence="1">
    <location>
        <begin position="63"/>
        <end position="83"/>
    </location>
</feature>
<reference evidence="2" key="1">
    <citation type="submission" date="2019-11" db="UniProtKB">
        <authorList>
            <consortium name="WormBaseParasite"/>
        </authorList>
    </citation>
    <scope>IDENTIFICATION</scope>
</reference>
<dbReference type="AlphaFoldDB" id="A0A5K3G3Q6"/>
<dbReference type="WBParaSite" id="MCU_012760-RA">
    <property type="protein sequence ID" value="MCU_012760-RA"/>
    <property type="gene ID" value="MCU_012760"/>
</dbReference>
<proteinExistence type="predicted"/>
<evidence type="ECO:0000313" key="2">
    <source>
        <dbReference type="WBParaSite" id="MCU_012760-RA"/>
    </source>
</evidence>
<accession>A0A5K3G3Q6</accession>
<sequence length="173" mass="19385">MWFAHEVSTPDHLGVTFYAKPVRITVPHFITWSIFWSSRSRCTLFVVSRWRARRCCAPTRRSSHAGRRCSATPTTPTPKPSASVCGRCVSTSRSRSTRQTRSVASRWSRQSSHPLNASAARLGKSALVMWAGRGRSEPTSMLSGTDSLYAWMNYSKKRLVCSGHCRSAQEFLA</sequence>
<organism evidence="2">
    <name type="scientific">Mesocestoides corti</name>
    <name type="common">Flatworm</name>
    <dbReference type="NCBI Taxonomy" id="53468"/>
    <lineage>
        <taxon>Eukaryota</taxon>
        <taxon>Metazoa</taxon>
        <taxon>Spiralia</taxon>
        <taxon>Lophotrochozoa</taxon>
        <taxon>Platyhelminthes</taxon>
        <taxon>Cestoda</taxon>
        <taxon>Eucestoda</taxon>
        <taxon>Cyclophyllidea</taxon>
        <taxon>Mesocestoididae</taxon>
        <taxon>Mesocestoides</taxon>
    </lineage>
</organism>
<name>A0A5K3G3Q6_MESCO</name>